<accession>A0A1F6NVG8</accession>
<keyword evidence="1" id="KW-0472">Membrane</keyword>
<keyword evidence="1" id="KW-0812">Transmembrane</keyword>
<dbReference type="EMBL" id="MFQP01000009">
    <property type="protein sequence ID" value="OGH87858.1"/>
    <property type="molecule type" value="Genomic_DNA"/>
</dbReference>
<keyword evidence="1" id="KW-1133">Transmembrane helix</keyword>
<dbReference type="AlphaFoldDB" id="A0A1F6NVG8"/>
<evidence type="ECO:0000313" key="2">
    <source>
        <dbReference type="EMBL" id="OGH87858.1"/>
    </source>
</evidence>
<sequence length="287" mass="32797">MEEKNNEIRKEILEQIKTGKVKLRSKYIFLAEKLGLGSSFVLSVLLSVLFFNLLLFYLKSADALVYLSFGKRGILAFLESFPYLLIVVFILFVVVSGFIISKTDFSYKKSFSFIALGLIMFVIFSGIMATYTNISEEIDKRIKQNHPIGGMFRPFMNGAIMMKDRGIAGRLVEVDKDNIVLETPHGLEVVNIRDCANCVKDLKEGSFVVAIGERDKAGVFKVYDLKEVGMDNMGMIKDRTMERFGYWECRKTSSSTLCEDMENKKECVRGCLEERLTFEECRERCPE</sequence>
<evidence type="ECO:0000313" key="3">
    <source>
        <dbReference type="Proteomes" id="UP000177151"/>
    </source>
</evidence>
<proteinExistence type="predicted"/>
<comment type="caution">
    <text evidence="2">The sequence shown here is derived from an EMBL/GenBank/DDBJ whole genome shotgun (WGS) entry which is preliminary data.</text>
</comment>
<dbReference type="Proteomes" id="UP000177151">
    <property type="component" value="Unassembled WGS sequence"/>
</dbReference>
<feature type="transmembrane region" description="Helical" evidence="1">
    <location>
        <begin position="81"/>
        <end position="101"/>
    </location>
</feature>
<gene>
    <name evidence="2" type="ORF">A2206_04055</name>
</gene>
<name>A0A1F6NVG8_9BACT</name>
<feature type="transmembrane region" description="Helical" evidence="1">
    <location>
        <begin position="34"/>
        <end position="58"/>
    </location>
</feature>
<evidence type="ECO:0000256" key="1">
    <source>
        <dbReference type="SAM" id="Phobius"/>
    </source>
</evidence>
<organism evidence="2 3">
    <name type="scientific">Candidatus Magasanikbacteria bacterium RIFOXYA1_FULL_40_8</name>
    <dbReference type="NCBI Taxonomy" id="1798694"/>
    <lineage>
        <taxon>Bacteria</taxon>
        <taxon>Candidatus Magasanikiibacteriota</taxon>
    </lineage>
</organism>
<feature type="transmembrane region" description="Helical" evidence="1">
    <location>
        <begin position="113"/>
        <end position="134"/>
    </location>
</feature>
<reference evidence="2 3" key="1">
    <citation type="journal article" date="2016" name="Nat. Commun.">
        <title>Thousands of microbial genomes shed light on interconnected biogeochemical processes in an aquifer system.</title>
        <authorList>
            <person name="Anantharaman K."/>
            <person name="Brown C.T."/>
            <person name="Hug L.A."/>
            <person name="Sharon I."/>
            <person name="Castelle C.J."/>
            <person name="Probst A.J."/>
            <person name="Thomas B.C."/>
            <person name="Singh A."/>
            <person name="Wilkins M.J."/>
            <person name="Karaoz U."/>
            <person name="Brodie E.L."/>
            <person name="Williams K.H."/>
            <person name="Hubbard S.S."/>
            <person name="Banfield J.F."/>
        </authorList>
    </citation>
    <scope>NUCLEOTIDE SEQUENCE [LARGE SCALE GENOMIC DNA]</scope>
</reference>
<protein>
    <submittedName>
        <fullName evidence="2">Uncharacterized protein</fullName>
    </submittedName>
</protein>